<reference evidence="1" key="1">
    <citation type="journal article" date="2023" name="bioRxiv">
        <title>Scaffold-level genome assemblies of two parasitoid biocontrol wasps reveal the parthenogenesis mechanism and an associated novel virus.</title>
        <authorList>
            <person name="Inwood S."/>
            <person name="Skelly J."/>
            <person name="Guhlin J."/>
            <person name="Harrop T."/>
            <person name="Goldson S."/>
            <person name="Dearden P."/>
        </authorList>
    </citation>
    <scope>NUCLEOTIDE SEQUENCE</scope>
    <source>
        <strain evidence="1">Irish</strain>
        <tissue evidence="1">Whole body</tissue>
    </source>
</reference>
<organism evidence="1 2">
    <name type="scientific">Microctonus aethiopoides</name>
    <dbReference type="NCBI Taxonomy" id="144406"/>
    <lineage>
        <taxon>Eukaryota</taxon>
        <taxon>Metazoa</taxon>
        <taxon>Ecdysozoa</taxon>
        <taxon>Arthropoda</taxon>
        <taxon>Hexapoda</taxon>
        <taxon>Insecta</taxon>
        <taxon>Pterygota</taxon>
        <taxon>Neoptera</taxon>
        <taxon>Endopterygota</taxon>
        <taxon>Hymenoptera</taxon>
        <taxon>Apocrita</taxon>
        <taxon>Ichneumonoidea</taxon>
        <taxon>Braconidae</taxon>
        <taxon>Euphorinae</taxon>
        <taxon>Microctonus</taxon>
    </lineage>
</organism>
<sequence length="534" mass="60463">MPPVSKKEFIEQWLVRQHNVFHCESASDDLSLSHISDLLKSKRNRPSSSRNLKKIKLFKSVNESNKSLSSMKGRTEISSLLQSTKSRIYKNNGQLQRCSAAICDLPETVIRQQNTLTSANTMESVSHQSPESCKIVHNQKAVNQIMNNAKKESPDITDIESLSPSSSVLEFFDDSIEFESPKKFDTESSIFSSQNINSQSGLSTIIHLDQKLAMNNDENETMRMMKNNVNLNLSFSIRDSESDTASVFSEECRTISSVVSSDSNQTFFTQNDLSNNTIIKHDNEFQSSPITSEDVISLRNSKTEADSVDGSIDIENFRTLRSSKFGNSDYPIILNTLIKKKKKYKKGSLVGQLRTLITGQLSFFRIWRHQLAKIHSGIQNKPFIILKIIHCTWKFNRQCLFGSVISDIHNLLGSIFQKFPKTHKMNNVCSLLSEKVITVLTTPEIVGTININKTRTLKIYPPWEVVDANKYVLSISYFHNIIHNFTSAGNITKVNNEIIQKFDCSCLVANQLVKSCTTQFTDIKPNLPRYLFGV</sequence>
<evidence type="ECO:0000313" key="2">
    <source>
        <dbReference type="Proteomes" id="UP001168990"/>
    </source>
</evidence>
<dbReference type="AlphaFoldDB" id="A0AA39C9I6"/>
<reference evidence="1" key="2">
    <citation type="submission" date="2023-03" db="EMBL/GenBank/DDBJ databases">
        <authorList>
            <person name="Inwood S.N."/>
            <person name="Skelly J.G."/>
            <person name="Guhlin J."/>
            <person name="Harrop T.W.R."/>
            <person name="Goldson S.G."/>
            <person name="Dearden P.K."/>
        </authorList>
    </citation>
    <scope>NUCLEOTIDE SEQUENCE</scope>
    <source>
        <strain evidence="1">Irish</strain>
        <tissue evidence="1">Whole body</tissue>
    </source>
</reference>
<accession>A0AA39C9I6</accession>
<name>A0AA39C9I6_9HYME</name>
<protein>
    <submittedName>
        <fullName evidence="1">Uncharacterized protein</fullName>
    </submittedName>
</protein>
<dbReference type="Proteomes" id="UP001168990">
    <property type="component" value="Unassembled WGS sequence"/>
</dbReference>
<proteinExistence type="predicted"/>
<evidence type="ECO:0000313" key="1">
    <source>
        <dbReference type="EMBL" id="KAK0160386.1"/>
    </source>
</evidence>
<comment type="caution">
    <text evidence="1">The sequence shown here is derived from an EMBL/GenBank/DDBJ whole genome shotgun (WGS) entry which is preliminary data.</text>
</comment>
<keyword evidence="2" id="KW-1185">Reference proteome</keyword>
<dbReference type="EMBL" id="JAQQBS010001423">
    <property type="protein sequence ID" value="KAK0160386.1"/>
    <property type="molecule type" value="Genomic_DNA"/>
</dbReference>
<gene>
    <name evidence="1" type="ORF">PV328_007799</name>
</gene>